<dbReference type="AlphaFoldDB" id="A0A2U8FRH3"/>
<reference evidence="1 2" key="1">
    <citation type="submission" date="2018-05" db="EMBL/GenBank/DDBJ databases">
        <title>complete genome sequence of Aquabacterium olei NBRC 110486.</title>
        <authorList>
            <person name="Tang B."/>
            <person name="Chang J."/>
            <person name="Zhang L."/>
            <person name="Yang H."/>
        </authorList>
    </citation>
    <scope>NUCLEOTIDE SEQUENCE [LARGE SCALE GENOMIC DNA]</scope>
    <source>
        <strain evidence="1 2">NBRC 110486</strain>
    </source>
</reference>
<dbReference type="Proteomes" id="UP000244892">
    <property type="component" value="Chromosome"/>
</dbReference>
<organism evidence="1 2">
    <name type="scientific">Aquabacterium olei</name>
    <dbReference type="NCBI Taxonomy" id="1296669"/>
    <lineage>
        <taxon>Bacteria</taxon>
        <taxon>Pseudomonadati</taxon>
        <taxon>Pseudomonadota</taxon>
        <taxon>Betaproteobacteria</taxon>
        <taxon>Burkholderiales</taxon>
        <taxon>Aquabacterium</taxon>
    </lineage>
</organism>
<sequence>MVLTAACGWLWLQRPQAAVAPTQARAHFQRAEQWLRAHEGDVLGDANAALWWMVSEAGRVSASPYLSDLVRRAWQRHHPEDQPRTPWRRLVQPAAPIDVGEVDTTALLPYQRFMLHAVTCGQPGVPPDDATAYLHRNVCRPMVGRVWFEDRVCSTHQLMAIQLHRRTGCPDAQGAPAVARSLLDDIRTQLWVDVLVKDAYVQRVLMLAWVDGPGAPRAAWVRRVLASQRDDGSWDGRFQLPELPSVLQPWRVAAAWPAALGGTASRSPDFHATAQGLLLSALLAYPEAAPVHARR</sequence>
<keyword evidence="2" id="KW-1185">Reference proteome</keyword>
<dbReference type="KEGG" id="aon:DEH84_09510"/>
<evidence type="ECO:0000313" key="1">
    <source>
        <dbReference type="EMBL" id="AWI53643.1"/>
    </source>
</evidence>
<accession>A0A2U8FRH3</accession>
<gene>
    <name evidence="1" type="ORF">DEH84_09510</name>
</gene>
<proteinExistence type="predicted"/>
<protein>
    <submittedName>
        <fullName evidence="1">Uncharacterized protein</fullName>
    </submittedName>
</protein>
<dbReference type="EMBL" id="CP029210">
    <property type="protein sequence ID" value="AWI53643.1"/>
    <property type="molecule type" value="Genomic_DNA"/>
</dbReference>
<evidence type="ECO:0000313" key="2">
    <source>
        <dbReference type="Proteomes" id="UP000244892"/>
    </source>
</evidence>
<name>A0A2U8FRH3_9BURK</name>